<dbReference type="Proteomes" id="UP000247612">
    <property type="component" value="Unassembled WGS sequence"/>
</dbReference>
<evidence type="ECO:0000256" key="2">
    <source>
        <dbReference type="ARBA" id="ARBA00005091"/>
    </source>
</evidence>
<dbReference type="InterPro" id="IPR013785">
    <property type="entry name" value="Aldolase_TIM"/>
</dbReference>
<dbReference type="InterPro" id="IPR006062">
    <property type="entry name" value="His_biosynth"/>
</dbReference>
<protein>
    <recommendedName>
        <fullName evidence="11">Imidazole glycerol phosphate synthase subunit HisF</fullName>
        <ecNumber evidence="11">4.3.2.10</ecNumber>
    </recommendedName>
    <alternativeName>
        <fullName evidence="11">IGP synthase cyclase subunit</fullName>
    </alternativeName>
    <alternativeName>
        <fullName evidence="11">IGP synthase subunit HisF</fullName>
    </alternativeName>
    <alternativeName>
        <fullName evidence="11">ImGP synthase subunit HisF</fullName>
        <shortName evidence="11">IGPS subunit HisF</shortName>
    </alternativeName>
</protein>
<evidence type="ECO:0000256" key="9">
    <source>
        <dbReference type="ARBA" id="ARBA00025475"/>
    </source>
</evidence>
<evidence type="ECO:0000256" key="7">
    <source>
        <dbReference type="ARBA" id="ARBA00023102"/>
    </source>
</evidence>
<name>A0A318KT73_9FIRM</name>
<keyword evidence="8 11" id="KW-0456">Lyase</keyword>
<keyword evidence="7 11" id="KW-0368">Histidine biosynthesis</keyword>
<feature type="active site" evidence="11">
    <location>
        <position position="130"/>
    </location>
</feature>
<evidence type="ECO:0000313" key="14">
    <source>
        <dbReference type="Proteomes" id="UP000247612"/>
    </source>
</evidence>
<organism evidence="13 14">
    <name type="scientific">Dielma fastidiosa</name>
    <dbReference type="NCBI Taxonomy" id="1034346"/>
    <lineage>
        <taxon>Bacteria</taxon>
        <taxon>Bacillati</taxon>
        <taxon>Bacillota</taxon>
        <taxon>Erysipelotrichia</taxon>
        <taxon>Erysipelotrichales</taxon>
        <taxon>Erysipelotrichaceae</taxon>
        <taxon>Dielma</taxon>
    </lineage>
</organism>
<comment type="pathway">
    <text evidence="2 11">Amino-acid biosynthesis; L-histidine biosynthesis; L-histidine from 5-phospho-alpha-D-ribose 1-diphosphate: step 5/9.</text>
</comment>
<keyword evidence="5 11" id="KW-0963">Cytoplasm</keyword>
<evidence type="ECO:0000256" key="1">
    <source>
        <dbReference type="ARBA" id="ARBA00004496"/>
    </source>
</evidence>
<dbReference type="GO" id="GO:0000107">
    <property type="term" value="F:imidazoleglycerol-phosphate synthase activity"/>
    <property type="evidence" value="ECO:0007669"/>
    <property type="project" value="UniProtKB-UniRule"/>
</dbReference>
<comment type="subcellular location">
    <subcellularLocation>
        <location evidence="1 11">Cytoplasm</location>
    </subcellularLocation>
</comment>
<dbReference type="HAMAP" id="MF_01013">
    <property type="entry name" value="HisF"/>
    <property type="match status" value="1"/>
</dbReference>
<evidence type="ECO:0000256" key="10">
    <source>
        <dbReference type="ARBA" id="ARBA00047838"/>
    </source>
</evidence>
<dbReference type="Pfam" id="PF00977">
    <property type="entry name" value="His_biosynth"/>
    <property type="match status" value="1"/>
</dbReference>
<reference evidence="13 14" key="1">
    <citation type="submission" date="2018-05" db="EMBL/GenBank/DDBJ databases">
        <title>Genomic Encyclopedia of Type Strains, Phase IV (KMG-IV): sequencing the most valuable type-strain genomes for metagenomic binning, comparative biology and taxonomic classification.</title>
        <authorList>
            <person name="Goeker M."/>
        </authorList>
    </citation>
    <scope>NUCLEOTIDE SEQUENCE [LARGE SCALE GENOMIC DNA]</scope>
    <source>
        <strain evidence="13 14">JC118</strain>
    </source>
</reference>
<dbReference type="GO" id="GO:0016829">
    <property type="term" value="F:lyase activity"/>
    <property type="evidence" value="ECO:0007669"/>
    <property type="project" value="UniProtKB-KW"/>
</dbReference>
<dbReference type="UniPathway" id="UPA00031">
    <property type="reaction ID" value="UER00010"/>
</dbReference>
<dbReference type="SUPFAM" id="SSF51366">
    <property type="entry name" value="Ribulose-phoshate binding barrel"/>
    <property type="match status" value="1"/>
</dbReference>
<evidence type="ECO:0000313" key="13">
    <source>
        <dbReference type="EMBL" id="PXX78905.1"/>
    </source>
</evidence>
<sequence length="254" mass="27357">MHTKRIIPCLDVKDGRVVKGINFLGLKEVGDPVELARQYYEQGADELVFLDITATNEKRETMRELVEAVAKEIFIPFTVGGGIRSLDDIRKLLLAGADKVSLNSAAVYDPQLIRAGADKFGSQCIVLAIDAKKRSNSGWNVYTQGGQKDSGLDLIEWVKEGQRLGAGEILLTSMDADGTQQGYDLEMLQAVQKVARVPLIASGGCGSLDDFKAVFLADAADAALAASLFHYGKLTVKEVKNALAEAGIAVRKSL</sequence>
<dbReference type="EC" id="4.3.2.10" evidence="11"/>
<keyword evidence="6 11" id="KW-0028">Amino-acid biosynthesis</keyword>
<comment type="function">
    <text evidence="9 11">IGPS catalyzes the conversion of PRFAR and glutamine to IGP, AICAR and glutamate. The HisF subunit catalyzes the cyclization activity that produces IGP and AICAR from PRFAR using the ammonia provided by the HisH subunit.</text>
</comment>
<dbReference type="CDD" id="cd04731">
    <property type="entry name" value="HisF"/>
    <property type="match status" value="1"/>
</dbReference>
<proteinExistence type="inferred from homology"/>
<evidence type="ECO:0000256" key="4">
    <source>
        <dbReference type="ARBA" id="ARBA00011152"/>
    </source>
</evidence>
<dbReference type="InterPro" id="IPR050064">
    <property type="entry name" value="IGPS_HisA/HisF"/>
</dbReference>
<feature type="active site" evidence="11">
    <location>
        <position position="11"/>
    </location>
</feature>
<evidence type="ECO:0000256" key="8">
    <source>
        <dbReference type="ARBA" id="ARBA00023239"/>
    </source>
</evidence>
<dbReference type="FunFam" id="3.20.20.70:FF:000006">
    <property type="entry name" value="Imidazole glycerol phosphate synthase subunit HisF"/>
    <property type="match status" value="1"/>
</dbReference>
<dbReference type="GO" id="GO:0000105">
    <property type="term" value="P:L-histidine biosynthetic process"/>
    <property type="evidence" value="ECO:0007669"/>
    <property type="project" value="UniProtKB-UniRule"/>
</dbReference>
<evidence type="ECO:0000256" key="5">
    <source>
        <dbReference type="ARBA" id="ARBA00022490"/>
    </source>
</evidence>
<dbReference type="GO" id="GO:0005737">
    <property type="term" value="C:cytoplasm"/>
    <property type="evidence" value="ECO:0007669"/>
    <property type="project" value="UniProtKB-SubCell"/>
</dbReference>
<dbReference type="InterPro" id="IPR011060">
    <property type="entry name" value="RibuloseP-bd_barrel"/>
</dbReference>
<accession>A0A318KT73</accession>
<dbReference type="Gene3D" id="3.20.20.70">
    <property type="entry name" value="Aldolase class I"/>
    <property type="match status" value="1"/>
</dbReference>
<dbReference type="NCBIfam" id="TIGR00735">
    <property type="entry name" value="hisF"/>
    <property type="match status" value="1"/>
</dbReference>
<evidence type="ECO:0000256" key="3">
    <source>
        <dbReference type="ARBA" id="ARBA00009667"/>
    </source>
</evidence>
<evidence type="ECO:0000256" key="12">
    <source>
        <dbReference type="RuleBase" id="RU003657"/>
    </source>
</evidence>
<gene>
    <name evidence="11" type="primary">hisF</name>
    <name evidence="13" type="ORF">DES51_10622</name>
</gene>
<dbReference type="OrthoDB" id="9781903at2"/>
<keyword evidence="14" id="KW-1185">Reference proteome</keyword>
<evidence type="ECO:0000256" key="6">
    <source>
        <dbReference type="ARBA" id="ARBA00022605"/>
    </source>
</evidence>
<evidence type="ECO:0000256" key="11">
    <source>
        <dbReference type="HAMAP-Rule" id="MF_01013"/>
    </source>
</evidence>
<dbReference type="InterPro" id="IPR004651">
    <property type="entry name" value="HisF"/>
</dbReference>
<dbReference type="PANTHER" id="PTHR21235">
    <property type="entry name" value="IMIDAZOLE GLYCEROL PHOSPHATE SYNTHASE SUBUNIT HISF/H IGP SYNTHASE SUBUNIT HISF/H"/>
    <property type="match status" value="1"/>
</dbReference>
<comment type="subunit">
    <text evidence="4 11">Heterodimer of HisH and HisF.</text>
</comment>
<comment type="caution">
    <text evidence="13">The sequence shown here is derived from an EMBL/GenBank/DDBJ whole genome shotgun (WGS) entry which is preliminary data.</text>
</comment>
<comment type="catalytic activity">
    <reaction evidence="10 11">
        <text>5-[(5-phospho-1-deoxy-D-ribulos-1-ylimino)methylamino]-1-(5-phospho-beta-D-ribosyl)imidazole-4-carboxamide + L-glutamine = D-erythro-1-(imidazol-4-yl)glycerol 3-phosphate + 5-amino-1-(5-phospho-beta-D-ribosyl)imidazole-4-carboxamide + L-glutamate + H(+)</text>
        <dbReference type="Rhea" id="RHEA:24793"/>
        <dbReference type="ChEBI" id="CHEBI:15378"/>
        <dbReference type="ChEBI" id="CHEBI:29985"/>
        <dbReference type="ChEBI" id="CHEBI:58278"/>
        <dbReference type="ChEBI" id="CHEBI:58359"/>
        <dbReference type="ChEBI" id="CHEBI:58475"/>
        <dbReference type="ChEBI" id="CHEBI:58525"/>
        <dbReference type="EC" id="4.3.2.10"/>
    </reaction>
</comment>
<dbReference type="STRING" id="1034346.GCA_000313565_01078"/>
<dbReference type="AlphaFoldDB" id="A0A318KT73"/>
<dbReference type="RefSeq" id="WP_022937393.1">
    <property type="nucleotide sequence ID" value="NZ_CABKRQ010000003.1"/>
</dbReference>
<dbReference type="EMBL" id="QJKH01000006">
    <property type="protein sequence ID" value="PXX78905.1"/>
    <property type="molecule type" value="Genomic_DNA"/>
</dbReference>
<dbReference type="PANTHER" id="PTHR21235:SF2">
    <property type="entry name" value="IMIDAZOLE GLYCEROL PHOSPHATE SYNTHASE HISHF"/>
    <property type="match status" value="1"/>
</dbReference>
<comment type="similarity">
    <text evidence="3 11 12">Belongs to the HisA/HisF family.</text>
</comment>